<evidence type="ECO:0000313" key="3">
    <source>
        <dbReference type="EMBL" id="MYZ46551.1"/>
    </source>
</evidence>
<dbReference type="EMBL" id="SPKJ01000004">
    <property type="protein sequence ID" value="MYZ46551.1"/>
    <property type="molecule type" value="Genomic_DNA"/>
</dbReference>
<dbReference type="AlphaFoldDB" id="A0A964WS67"/>
<evidence type="ECO:0000256" key="1">
    <source>
        <dbReference type="ARBA" id="ARBA00023002"/>
    </source>
</evidence>
<dbReference type="GO" id="GO:0016620">
    <property type="term" value="F:oxidoreductase activity, acting on the aldehyde or oxo group of donors, NAD or NADP as acceptor"/>
    <property type="evidence" value="ECO:0007669"/>
    <property type="project" value="InterPro"/>
</dbReference>
<proteinExistence type="predicted"/>
<dbReference type="SUPFAM" id="SSF53720">
    <property type="entry name" value="ALDH-like"/>
    <property type="match status" value="1"/>
</dbReference>
<organism evidence="3 4">
    <name type="scientific">Propylenella binzhouense</name>
    <dbReference type="NCBI Taxonomy" id="2555902"/>
    <lineage>
        <taxon>Bacteria</taxon>
        <taxon>Pseudomonadati</taxon>
        <taxon>Pseudomonadota</taxon>
        <taxon>Alphaproteobacteria</taxon>
        <taxon>Hyphomicrobiales</taxon>
        <taxon>Propylenellaceae</taxon>
        <taxon>Propylenella</taxon>
    </lineage>
</organism>
<comment type="caution">
    <text evidence="3">The sequence shown here is derived from an EMBL/GenBank/DDBJ whole genome shotgun (WGS) entry which is preliminary data.</text>
</comment>
<evidence type="ECO:0000313" key="4">
    <source>
        <dbReference type="Proteomes" id="UP000773614"/>
    </source>
</evidence>
<sequence length="152" mass="16369">MRIPPAIFLDVTKEMRIAREEVFGPARAVLRFEAVEDAVKIADGLRSGLAAGVWTRRLKRAVTMADRLKAGTAWIHGYRPTRLDRPFAGFKESGIGGEGGSGSIFANGRVWHLQVAGDPHALDLQISLHGLHAARNAAASIAMQRAWSSTGG</sequence>
<dbReference type="Gene3D" id="3.40.605.10">
    <property type="entry name" value="Aldehyde Dehydrogenase, Chain A, domain 1"/>
    <property type="match status" value="1"/>
</dbReference>
<dbReference type="RefSeq" id="WP_161138901.1">
    <property type="nucleotide sequence ID" value="NZ_SPKJ01000004.1"/>
</dbReference>
<keyword evidence="1" id="KW-0560">Oxidoreductase</keyword>
<dbReference type="Proteomes" id="UP000773614">
    <property type="component" value="Unassembled WGS sequence"/>
</dbReference>
<dbReference type="InterPro" id="IPR016161">
    <property type="entry name" value="Ald_DH/histidinol_DH"/>
</dbReference>
<name>A0A964WS67_9HYPH</name>
<dbReference type="InterPro" id="IPR016162">
    <property type="entry name" value="Ald_DH_N"/>
</dbReference>
<gene>
    <name evidence="3" type="ORF">E4O86_02290</name>
</gene>
<dbReference type="OrthoDB" id="8175464at2"/>
<dbReference type="Gene3D" id="3.40.309.10">
    <property type="entry name" value="Aldehyde Dehydrogenase, Chain A, domain 2"/>
    <property type="match status" value="1"/>
</dbReference>
<keyword evidence="4" id="KW-1185">Reference proteome</keyword>
<protein>
    <submittedName>
        <fullName evidence="3">Aldehyde dehydrogenase family protein</fullName>
    </submittedName>
</protein>
<evidence type="ECO:0000259" key="2">
    <source>
        <dbReference type="Pfam" id="PF00171"/>
    </source>
</evidence>
<dbReference type="Pfam" id="PF00171">
    <property type="entry name" value="Aldedh"/>
    <property type="match status" value="1"/>
</dbReference>
<accession>A0A964WS67</accession>
<reference evidence="3" key="1">
    <citation type="submission" date="2019-03" db="EMBL/GenBank/DDBJ databases">
        <title>Afifella sp. nov., isolated from activated sludge.</title>
        <authorList>
            <person name="Li Q."/>
            <person name="Liu Y."/>
        </authorList>
    </citation>
    <scope>NUCLEOTIDE SEQUENCE</scope>
    <source>
        <strain evidence="3">L72</strain>
    </source>
</reference>
<feature type="domain" description="Aldehyde dehydrogenase" evidence="2">
    <location>
        <begin position="3"/>
        <end position="103"/>
    </location>
</feature>
<dbReference type="InterPro" id="IPR015590">
    <property type="entry name" value="Aldehyde_DH_dom"/>
</dbReference>
<dbReference type="InterPro" id="IPR016163">
    <property type="entry name" value="Ald_DH_C"/>
</dbReference>
<dbReference type="PANTHER" id="PTHR11699">
    <property type="entry name" value="ALDEHYDE DEHYDROGENASE-RELATED"/>
    <property type="match status" value="1"/>
</dbReference>